<dbReference type="AlphaFoldDB" id="A0A521AN85"/>
<reference evidence="1 2" key="1">
    <citation type="submission" date="2017-05" db="EMBL/GenBank/DDBJ databases">
        <authorList>
            <person name="Varghese N."/>
            <person name="Submissions S."/>
        </authorList>
    </citation>
    <scope>NUCLEOTIDE SEQUENCE [LARGE SCALE GENOMIC DNA]</scope>
    <source>
        <strain evidence="1 2">DSM 21342</strain>
    </source>
</reference>
<evidence type="ECO:0008006" key="3">
    <source>
        <dbReference type="Google" id="ProtNLM"/>
    </source>
</evidence>
<name>A0A521AN85_9SPHI</name>
<dbReference type="RefSeq" id="WP_142600819.1">
    <property type="nucleotide sequence ID" value="NZ_FXSZ01000001.1"/>
</dbReference>
<organism evidence="1 2">
    <name type="scientific">Solitalea koreensis</name>
    <dbReference type="NCBI Taxonomy" id="543615"/>
    <lineage>
        <taxon>Bacteria</taxon>
        <taxon>Pseudomonadati</taxon>
        <taxon>Bacteroidota</taxon>
        <taxon>Sphingobacteriia</taxon>
        <taxon>Sphingobacteriales</taxon>
        <taxon>Sphingobacteriaceae</taxon>
        <taxon>Solitalea</taxon>
    </lineage>
</organism>
<dbReference type="Gene3D" id="3.40.630.30">
    <property type="match status" value="1"/>
</dbReference>
<evidence type="ECO:0000313" key="2">
    <source>
        <dbReference type="Proteomes" id="UP000315971"/>
    </source>
</evidence>
<dbReference type="InterPro" id="IPR016181">
    <property type="entry name" value="Acyl_CoA_acyltransferase"/>
</dbReference>
<keyword evidence="2" id="KW-1185">Reference proteome</keyword>
<sequence length="321" mass="37873">MHNHDFVNAEKVKYRKLCKSEDTIPVYLRDWWLDAVCEQQTWEVNLIEVDGKIIAAQPYIIKSKFGFKIVGTPLFTPFLGIWLRFPENQNYANKLAQEIEISEKLIAKIPKCDYFNQGFSYEFTNWLGFYWNGYAQTTRYSYVIEDISDIDKVFNGFVKTKKTNIRKAQKIVDVKYDLPAKEFYDFHKTSLGKMGQKISYTFETFNRMHQGAYENNAGRTIYAVDEHSNIHSALYFVWDKKCAYSIISAIDPNYNSSYSLSLLFFEAIRISSLYVNKFDFEGSMIRSVENSYRHFGGVQKPYFKISKINSKWLKFFMKWKS</sequence>
<accession>A0A521AN85</accession>
<dbReference type="OrthoDB" id="116151at2"/>
<dbReference type="EMBL" id="FXSZ01000001">
    <property type="protein sequence ID" value="SMO36294.1"/>
    <property type="molecule type" value="Genomic_DNA"/>
</dbReference>
<gene>
    <name evidence="1" type="ORF">SAMN06265350_101277</name>
</gene>
<evidence type="ECO:0000313" key="1">
    <source>
        <dbReference type="EMBL" id="SMO36294.1"/>
    </source>
</evidence>
<proteinExistence type="predicted"/>
<dbReference type="Proteomes" id="UP000315971">
    <property type="component" value="Unassembled WGS sequence"/>
</dbReference>
<dbReference type="SUPFAM" id="SSF55729">
    <property type="entry name" value="Acyl-CoA N-acyltransferases (Nat)"/>
    <property type="match status" value="1"/>
</dbReference>
<protein>
    <recommendedName>
        <fullName evidence="3">Acetyltransferase (GNAT) domain-containing protein</fullName>
    </recommendedName>
</protein>